<organism evidence="1">
    <name type="scientific">uncultured Caudovirales phage</name>
    <dbReference type="NCBI Taxonomy" id="2100421"/>
    <lineage>
        <taxon>Viruses</taxon>
        <taxon>Duplodnaviria</taxon>
        <taxon>Heunggongvirae</taxon>
        <taxon>Uroviricota</taxon>
        <taxon>Caudoviricetes</taxon>
        <taxon>Peduoviridae</taxon>
        <taxon>Maltschvirus</taxon>
        <taxon>Maltschvirus maltsch</taxon>
    </lineage>
</organism>
<dbReference type="EMBL" id="LR796578">
    <property type="protein sequence ID" value="CAB4153140.1"/>
    <property type="molecule type" value="Genomic_DNA"/>
</dbReference>
<name>A0A6J5N7S1_9CAUD</name>
<reference evidence="1" key="1">
    <citation type="submission" date="2020-04" db="EMBL/GenBank/DDBJ databases">
        <authorList>
            <person name="Chiriac C."/>
            <person name="Salcher M."/>
            <person name="Ghai R."/>
            <person name="Kavagutti S V."/>
        </authorList>
    </citation>
    <scope>NUCLEOTIDE SEQUENCE</scope>
</reference>
<evidence type="ECO:0000313" key="1">
    <source>
        <dbReference type="EMBL" id="CAB4153140.1"/>
    </source>
</evidence>
<accession>A0A6J5N7S1</accession>
<sequence length="239" mass="28215">MAIFRKIHTSFWSDTFIQDLDNDHKLFYLYLLTNERTKQCGIYEISKKQISFDLGYSIDRVSKLLKYFIDTNRIMYSEPTKELALRNWTKFNGSTSPKVVSCIKSELLNVKDRVLIEYVNGMYTASQEEQEQEEEEEEEKNNNKFDFKKSLLSFGFNSDLVSEWLKVRKKKGLTNSEVACKDFIKQVELNGQDKNYILEQCVIKSWGGFKSEWLPKQNNETNVTSISQEEFINSFRNKF</sequence>
<gene>
    <name evidence="1" type="ORF">UFOVP603_44</name>
</gene>
<protein>
    <submittedName>
        <fullName evidence="1">Uncharacterized protein</fullName>
    </submittedName>
</protein>
<proteinExistence type="predicted"/>